<evidence type="ECO:0000313" key="3">
    <source>
        <dbReference type="Proteomes" id="UP000618754"/>
    </source>
</evidence>
<dbReference type="InterPro" id="IPR053136">
    <property type="entry name" value="UTP_pyrophosphatase-like"/>
</dbReference>
<name>A0ABR7X255_9SPHI</name>
<accession>A0ABR7X255</accession>
<dbReference type="Pfam" id="PF01863">
    <property type="entry name" value="YgjP-like"/>
    <property type="match status" value="1"/>
</dbReference>
<dbReference type="PANTHER" id="PTHR30399">
    <property type="entry name" value="UNCHARACTERIZED PROTEIN YGJP"/>
    <property type="match status" value="1"/>
</dbReference>
<dbReference type="InterPro" id="IPR002725">
    <property type="entry name" value="YgjP-like_metallopeptidase"/>
</dbReference>
<protein>
    <submittedName>
        <fullName evidence="2">M48 family metallopeptidase</fullName>
    </submittedName>
</protein>
<sequence>MVLPDNLILVQKDVKHARIRVSEDGKIRAIIPETFSEDDITALLKKKKSWIEKHLRFFNGMSKIILQRNELLLFGNRYSYFYDSTYEHKVLVDHEHKTINSRRNLLEAKTQQAWYTNLARKYLTKRTSELAGNLHFEYNKLYIRNQRTKWGNCSKEKNISLNWRLIKAPLFVIDYLIIHELLHTVVMNHSQKFWTMLKSYYPDYKDAISWLDKFGNSL</sequence>
<reference evidence="2 3" key="1">
    <citation type="submission" date="2020-09" db="EMBL/GenBank/DDBJ databases">
        <title>Novel species of Mucilaginibacter isolated from a glacier on the Tibetan Plateau.</title>
        <authorList>
            <person name="Liu Q."/>
            <person name="Xin Y.-H."/>
        </authorList>
    </citation>
    <scope>NUCLEOTIDE SEQUENCE [LARGE SCALE GENOMIC DNA]</scope>
    <source>
        <strain evidence="2 3">CGMCC 1.13878</strain>
    </source>
</reference>
<dbReference type="PANTHER" id="PTHR30399:SF1">
    <property type="entry name" value="UTP PYROPHOSPHATASE"/>
    <property type="match status" value="1"/>
</dbReference>
<feature type="domain" description="YgjP-like metallopeptidase" evidence="1">
    <location>
        <begin position="15"/>
        <end position="213"/>
    </location>
</feature>
<dbReference type="CDD" id="cd07344">
    <property type="entry name" value="M48_yhfN_like"/>
    <property type="match status" value="1"/>
</dbReference>
<dbReference type="RefSeq" id="WP_191174463.1">
    <property type="nucleotide sequence ID" value="NZ_JACWMW010000001.1"/>
</dbReference>
<dbReference type="EMBL" id="JACWMW010000001">
    <property type="protein sequence ID" value="MBD1384601.1"/>
    <property type="molecule type" value="Genomic_DNA"/>
</dbReference>
<evidence type="ECO:0000259" key="1">
    <source>
        <dbReference type="Pfam" id="PF01863"/>
    </source>
</evidence>
<keyword evidence="3" id="KW-1185">Reference proteome</keyword>
<dbReference type="Gene3D" id="3.30.2010.10">
    <property type="entry name" value="Metalloproteases ('zincins'), catalytic domain"/>
    <property type="match status" value="1"/>
</dbReference>
<comment type="caution">
    <text evidence="2">The sequence shown here is derived from an EMBL/GenBank/DDBJ whole genome shotgun (WGS) entry which is preliminary data.</text>
</comment>
<gene>
    <name evidence="2" type="ORF">IDJ75_04865</name>
</gene>
<dbReference type="Proteomes" id="UP000618754">
    <property type="component" value="Unassembled WGS sequence"/>
</dbReference>
<organism evidence="2 3">
    <name type="scientific">Mucilaginibacter rigui</name>
    <dbReference type="NCBI Taxonomy" id="534635"/>
    <lineage>
        <taxon>Bacteria</taxon>
        <taxon>Pseudomonadati</taxon>
        <taxon>Bacteroidota</taxon>
        <taxon>Sphingobacteriia</taxon>
        <taxon>Sphingobacteriales</taxon>
        <taxon>Sphingobacteriaceae</taxon>
        <taxon>Mucilaginibacter</taxon>
    </lineage>
</organism>
<proteinExistence type="predicted"/>
<evidence type="ECO:0000313" key="2">
    <source>
        <dbReference type="EMBL" id="MBD1384601.1"/>
    </source>
</evidence>